<comment type="similarity">
    <text evidence="2">Belongs to the MotB family.</text>
</comment>
<proteinExistence type="inferred from homology"/>
<gene>
    <name evidence="10" type="ORF">Bccel_3791</name>
</gene>
<dbReference type="InterPro" id="IPR006665">
    <property type="entry name" value="OmpA-like"/>
</dbReference>
<dbReference type="GO" id="GO:0005886">
    <property type="term" value="C:plasma membrane"/>
    <property type="evidence" value="ECO:0007669"/>
    <property type="project" value="UniProtKB-SubCell"/>
</dbReference>
<dbReference type="Pfam" id="PF00691">
    <property type="entry name" value="OmpA"/>
    <property type="match status" value="1"/>
</dbReference>
<keyword evidence="4 8" id="KW-0812">Transmembrane</keyword>
<dbReference type="STRING" id="398512.Bccel_3791"/>
<protein>
    <submittedName>
        <fullName evidence="10">OmpA/MotB domain protein</fullName>
    </submittedName>
</protein>
<keyword evidence="5 8" id="KW-1133">Transmembrane helix</keyword>
<dbReference type="InterPro" id="IPR036737">
    <property type="entry name" value="OmpA-like_sf"/>
</dbReference>
<dbReference type="AlphaFoldDB" id="A0A0L6JSW4"/>
<dbReference type="PANTHER" id="PTHR30329:SF21">
    <property type="entry name" value="LIPOPROTEIN YIAD-RELATED"/>
    <property type="match status" value="1"/>
</dbReference>
<evidence type="ECO:0000313" key="10">
    <source>
        <dbReference type="EMBL" id="KNY28517.1"/>
    </source>
</evidence>
<keyword evidence="11" id="KW-1185">Reference proteome</keyword>
<dbReference type="Pfam" id="PF13677">
    <property type="entry name" value="MotB_plug"/>
    <property type="match status" value="1"/>
</dbReference>
<evidence type="ECO:0000259" key="9">
    <source>
        <dbReference type="PROSITE" id="PS51123"/>
    </source>
</evidence>
<evidence type="ECO:0000256" key="5">
    <source>
        <dbReference type="ARBA" id="ARBA00022989"/>
    </source>
</evidence>
<evidence type="ECO:0000256" key="4">
    <source>
        <dbReference type="ARBA" id="ARBA00022692"/>
    </source>
</evidence>
<dbReference type="PROSITE" id="PS51123">
    <property type="entry name" value="OMPA_2"/>
    <property type="match status" value="1"/>
</dbReference>
<dbReference type="RefSeq" id="WP_050753615.1">
    <property type="nucleotide sequence ID" value="NZ_JQKC01000002.1"/>
</dbReference>
<feature type="domain" description="OmpA-like" evidence="9">
    <location>
        <begin position="120"/>
        <end position="242"/>
    </location>
</feature>
<dbReference type="Gene3D" id="3.30.1330.60">
    <property type="entry name" value="OmpA-like domain"/>
    <property type="match status" value="1"/>
</dbReference>
<dbReference type="Proteomes" id="UP000036923">
    <property type="component" value="Unassembled WGS sequence"/>
</dbReference>
<evidence type="ECO:0000256" key="8">
    <source>
        <dbReference type="SAM" id="Phobius"/>
    </source>
</evidence>
<evidence type="ECO:0000256" key="6">
    <source>
        <dbReference type="ARBA" id="ARBA00023136"/>
    </source>
</evidence>
<evidence type="ECO:0000256" key="2">
    <source>
        <dbReference type="ARBA" id="ARBA00008914"/>
    </source>
</evidence>
<sequence>MAGKIKLVKDTTDRWLLTYSDLMNLLLIFFIILYSMSQVDAEKFNKLAASLREEFGSSQIGTYIGNTGTSNSIIDLNEGSSSTVIPDNLEQRQMEEVKERVEALIKEKGFKDQVRVSVKERGVEISMQENLLFKSGSAAYEPSAKATLTEIGKIIKSLSGNQIRVEGHTDNDPINTELFPSNWELSSVRATNVVRTLIDIAGLNPLKISAIGYGEFRPKAPNTTADNKRKNRRVDIIIVKSSFNIGEAGIM</sequence>
<reference evidence="11" key="1">
    <citation type="submission" date="2015-07" db="EMBL/GenBank/DDBJ databases">
        <title>Near-Complete Genome Sequence of the Cellulolytic Bacterium Bacteroides (Pseudobacteroides) cellulosolvens ATCC 35603.</title>
        <authorList>
            <person name="Dassa B."/>
            <person name="Utturkar S.M."/>
            <person name="Klingeman D.M."/>
            <person name="Hurt R.A."/>
            <person name="Keller M."/>
            <person name="Xu J."/>
            <person name="Reddy Y.H.K."/>
            <person name="Borovok I."/>
            <person name="Grinberg I.R."/>
            <person name="Lamed R."/>
            <person name="Zhivin O."/>
            <person name="Bayer E.A."/>
            <person name="Brown S.D."/>
        </authorList>
    </citation>
    <scope>NUCLEOTIDE SEQUENCE [LARGE SCALE GENOMIC DNA]</scope>
    <source>
        <strain evidence="11">DSM 2933</strain>
    </source>
</reference>
<evidence type="ECO:0000313" key="11">
    <source>
        <dbReference type="Proteomes" id="UP000036923"/>
    </source>
</evidence>
<dbReference type="PANTHER" id="PTHR30329">
    <property type="entry name" value="STATOR ELEMENT OF FLAGELLAR MOTOR COMPLEX"/>
    <property type="match status" value="1"/>
</dbReference>
<dbReference type="SUPFAM" id="SSF103088">
    <property type="entry name" value="OmpA-like"/>
    <property type="match status" value="1"/>
</dbReference>
<comment type="subcellular location">
    <subcellularLocation>
        <location evidence="1">Cell membrane</location>
        <topology evidence="1">Single-pass membrane protein</topology>
    </subcellularLocation>
</comment>
<organism evidence="10 11">
    <name type="scientific">Pseudobacteroides cellulosolvens ATCC 35603 = DSM 2933</name>
    <dbReference type="NCBI Taxonomy" id="398512"/>
    <lineage>
        <taxon>Bacteria</taxon>
        <taxon>Bacillati</taxon>
        <taxon>Bacillota</taxon>
        <taxon>Clostridia</taxon>
        <taxon>Eubacteriales</taxon>
        <taxon>Oscillospiraceae</taxon>
        <taxon>Pseudobacteroides</taxon>
    </lineage>
</organism>
<dbReference type="OrthoDB" id="9815217at2"/>
<dbReference type="CDD" id="cd07185">
    <property type="entry name" value="OmpA_C-like"/>
    <property type="match status" value="1"/>
</dbReference>
<dbReference type="InterPro" id="IPR025713">
    <property type="entry name" value="MotB-like_N_dom"/>
</dbReference>
<dbReference type="eggNOG" id="COG1360">
    <property type="taxonomic scope" value="Bacteria"/>
</dbReference>
<comment type="caution">
    <text evidence="10">The sequence shown here is derived from an EMBL/GenBank/DDBJ whole genome shotgun (WGS) entry which is preliminary data.</text>
</comment>
<feature type="transmembrane region" description="Helical" evidence="8">
    <location>
        <begin position="16"/>
        <end position="36"/>
    </location>
</feature>
<accession>A0A0L6JSW4</accession>
<dbReference type="EMBL" id="LGTC01000001">
    <property type="protein sequence ID" value="KNY28517.1"/>
    <property type="molecule type" value="Genomic_DNA"/>
</dbReference>
<evidence type="ECO:0000256" key="1">
    <source>
        <dbReference type="ARBA" id="ARBA00004162"/>
    </source>
</evidence>
<name>A0A0L6JSW4_9FIRM</name>
<evidence type="ECO:0000256" key="3">
    <source>
        <dbReference type="ARBA" id="ARBA00022475"/>
    </source>
</evidence>
<dbReference type="PATRIC" id="fig|398512.5.peg.3968"/>
<keyword evidence="3" id="KW-1003">Cell membrane</keyword>
<dbReference type="InterPro" id="IPR050330">
    <property type="entry name" value="Bact_OuterMem_StrucFunc"/>
</dbReference>
<keyword evidence="6 7" id="KW-0472">Membrane</keyword>
<evidence type="ECO:0000256" key="7">
    <source>
        <dbReference type="PROSITE-ProRule" id="PRU00473"/>
    </source>
</evidence>